<feature type="domain" description="HTH cro/C1-type" evidence="1">
    <location>
        <begin position="22"/>
        <end position="65"/>
    </location>
</feature>
<gene>
    <name evidence="2" type="ORF">WMQ36_24760</name>
</gene>
<dbReference type="Proteomes" id="UP001454086">
    <property type="component" value="Unassembled WGS sequence"/>
</dbReference>
<dbReference type="EMBL" id="JBBMFM010000156">
    <property type="protein sequence ID" value="MEQ2428175.1"/>
    <property type="molecule type" value="Genomic_DNA"/>
</dbReference>
<evidence type="ECO:0000313" key="2">
    <source>
        <dbReference type="EMBL" id="MEQ2428175.1"/>
    </source>
</evidence>
<comment type="caution">
    <text evidence="2">The sequence shown here is derived from an EMBL/GenBank/DDBJ whole genome shotgun (WGS) entry which is preliminary data.</text>
</comment>
<organism evidence="2 3">
    <name type="scientific">Enterocloster hominis</name>
    <name type="common">ex Hitch et al. 2024</name>
    <dbReference type="NCBI Taxonomy" id="1917870"/>
    <lineage>
        <taxon>Bacteria</taxon>
        <taxon>Bacillati</taxon>
        <taxon>Bacillota</taxon>
        <taxon>Clostridia</taxon>
        <taxon>Lachnospirales</taxon>
        <taxon>Lachnospiraceae</taxon>
        <taxon>Enterocloster</taxon>
    </lineage>
</organism>
<evidence type="ECO:0000313" key="3">
    <source>
        <dbReference type="Proteomes" id="UP001454086"/>
    </source>
</evidence>
<reference evidence="2 3" key="1">
    <citation type="submission" date="2024-03" db="EMBL/GenBank/DDBJ databases">
        <title>Human intestinal bacterial collection.</title>
        <authorList>
            <person name="Pauvert C."/>
            <person name="Hitch T.C.A."/>
            <person name="Clavel T."/>
        </authorList>
    </citation>
    <scope>NUCLEOTIDE SEQUENCE [LARGE SCALE GENOMIC DNA]</scope>
    <source>
        <strain evidence="2 3">CLA-SR-H021</strain>
    </source>
</reference>
<dbReference type="Gene3D" id="1.10.260.40">
    <property type="entry name" value="lambda repressor-like DNA-binding domains"/>
    <property type="match status" value="1"/>
</dbReference>
<dbReference type="SUPFAM" id="SSF47413">
    <property type="entry name" value="lambda repressor-like DNA-binding domains"/>
    <property type="match status" value="1"/>
</dbReference>
<dbReference type="RefSeq" id="WP_085952126.1">
    <property type="nucleotide sequence ID" value="NZ_JBBMFM010000156.1"/>
</dbReference>
<proteinExistence type="predicted"/>
<dbReference type="SMART" id="SM00530">
    <property type="entry name" value="HTH_XRE"/>
    <property type="match status" value="1"/>
</dbReference>
<name>A0ABV1DDV5_9FIRM</name>
<accession>A0ABV1DDV5</accession>
<sequence>MTRITVDSKTIRKRMIDKDIKTLTELSQLSGVSKPKIHQYLSGKTPLATTFIRLCDFLELNPDELILFNDVHVDGSDTEGTDGSSKLNKQ</sequence>
<dbReference type="Pfam" id="PF13443">
    <property type="entry name" value="HTH_26"/>
    <property type="match status" value="1"/>
</dbReference>
<protein>
    <submittedName>
        <fullName evidence="2">Helix-turn-helix transcriptional regulator</fullName>
    </submittedName>
</protein>
<dbReference type="CDD" id="cd00093">
    <property type="entry name" value="HTH_XRE"/>
    <property type="match status" value="1"/>
</dbReference>
<dbReference type="PROSITE" id="PS50943">
    <property type="entry name" value="HTH_CROC1"/>
    <property type="match status" value="1"/>
</dbReference>
<dbReference type="InterPro" id="IPR010982">
    <property type="entry name" value="Lambda_DNA-bd_dom_sf"/>
</dbReference>
<evidence type="ECO:0000259" key="1">
    <source>
        <dbReference type="PROSITE" id="PS50943"/>
    </source>
</evidence>
<keyword evidence="3" id="KW-1185">Reference proteome</keyword>
<dbReference type="InterPro" id="IPR001387">
    <property type="entry name" value="Cro/C1-type_HTH"/>
</dbReference>